<dbReference type="EMBL" id="FTMS01000028">
    <property type="protein sequence ID" value="SIR04187.1"/>
    <property type="molecule type" value="Genomic_DNA"/>
</dbReference>
<sequence length="32" mass="3975">HNMTYQELIVRIQKHLPGEHKEYVNYLTSRYL</sequence>
<accession>A0A1N6XPJ1</accession>
<gene>
    <name evidence="1" type="ORF">SAMN05920897_12813</name>
</gene>
<evidence type="ECO:0000313" key="2">
    <source>
        <dbReference type="Proteomes" id="UP000186400"/>
    </source>
</evidence>
<keyword evidence="2" id="KW-1185">Reference proteome</keyword>
<protein>
    <submittedName>
        <fullName evidence="1">Uncharacterized protein</fullName>
    </submittedName>
</protein>
<feature type="non-terminal residue" evidence="1">
    <location>
        <position position="1"/>
    </location>
</feature>
<organism evidence="1 2">
    <name type="scientific">Alkalispirochaeta americana</name>
    <dbReference type="NCBI Taxonomy" id="159291"/>
    <lineage>
        <taxon>Bacteria</taxon>
        <taxon>Pseudomonadati</taxon>
        <taxon>Spirochaetota</taxon>
        <taxon>Spirochaetia</taxon>
        <taxon>Spirochaetales</taxon>
        <taxon>Spirochaetaceae</taxon>
        <taxon>Alkalispirochaeta</taxon>
    </lineage>
</organism>
<evidence type="ECO:0000313" key="1">
    <source>
        <dbReference type="EMBL" id="SIR04187.1"/>
    </source>
</evidence>
<name>A0A1N6XPJ1_9SPIO</name>
<reference evidence="1 2" key="1">
    <citation type="submission" date="2017-01" db="EMBL/GenBank/DDBJ databases">
        <authorList>
            <person name="Mah S.A."/>
            <person name="Swanson W.J."/>
            <person name="Moy G.W."/>
            <person name="Vacquier V.D."/>
        </authorList>
    </citation>
    <scope>NUCLEOTIDE SEQUENCE [LARGE SCALE GENOMIC DNA]</scope>
    <source>
        <strain evidence="1 2">ASpG1</strain>
    </source>
</reference>
<dbReference type="Proteomes" id="UP000186400">
    <property type="component" value="Unassembled WGS sequence"/>
</dbReference>
<proteinExistence type="predicted"/>
<dbReference type="AlphaFoldDB" id="A0A1N6XPJ1"/>